<evidence type="ECO:0000256" key="2">
    <source>
        <dbReference type="ARBA" id="ARBA00022692"/>
    </source>
</evidence>
<comment type="caution">
    <text evidence="7">The sequence shown here is derived from an EMBL/GenBank/DDBJ whole genome shotgun (WGS) entry which is preliminary data.</text>
</comment>
<evidence type="ECO:0000256" key="4">
    <source>
        <dbReference type="SAM" id="Coils"/>
    </source>
</evidence>
<keyword evidence="2 6" id="KW-0812">Transmembrane</keyword>
<evidence type="ECO:0000256" key="5">
    <source>
        <dbReference type="SAM" id="MobiDB-lite"/>
    </source>
</evidence>
<keyword evidence="3 6" id="KW-0472">Membrane</keyword>
<dbReference type="Proteomes" id="UP001148838">
    <property type="component" value="Unassembled WGS sequence"/>
</dbReference>
<feature type="transmembrane region" description="Helical" evidence="6">
    <location>
        <begin position="315"/>
        <end position="334"/>
    </location>
</feature>
<keyword evidence="6" id="KW-1133">Transmembrane helix</keyword>
<comment type="subcellular location">
    <subcellularLocation>
        <location evidence="1">Membrane</location>
        <topology evidence="1">Multi-pass membrane protein</topology>
    </subcellularLocation>
</comment>
<accession>A0ABQ8TC20</accession>
<feature type="transmembrane region" description="Helical" evidence="6">
    <location>
        <begin position="37"/>
        <end position="57"/>
    </location>
</feature>
<dbReference type="PANTHER" id="PTHR22914">
    <property type="entry name" value="CHITIN SYNTHASE"/>
    <property type="match status" value="1"/>
</dbReference>
<organism evidence="7 8">
    <name type="scientific">Periplaneta americana</name>
    <name type="common">American cockroach</name>
    <name type="synonym">Blatta americana</name>
    <dbReference type="NCBI Taxonomy" id="6978"/>
    <lineage>
        <taxon>Eukaryota</taxon>
        <taxon>Metazoa</taxon>
        <taxon>Ecdysozoa</taxon>
        <taxon>Arthropoda</taxon>
        <taxon>Hexapoda</taxon>
        <taxon>Insecta</taxon>
        <taxon>Pterygota</taxon>
        <taxon>Neoptera</taxon>
        <taxon>Polyneoptera</taxon>
        <taxon>Dictyoptera</taxon>
        <taxon>Blattodea</taxon>
        <taxon>Blattoidea</taxon>
        <taxon>Blattidae</taxon>
        <taxon>Blattinae</taxon>
        <taxon>Periplaneta</taxon>
    </lineage>
</organism>
<sequence>MDDIDDSNDVDNNDDVDDNDDVHDDDNDNTDYDDDSLLKITILLTIIMMMITVLLTMELEQEKKEAEEAKKKAKQKSLLGFLNAGGGENDSDEGSIEFSLAGLIKVMLCTHPKSVDEKQQLLRIAESLDSLGRRLETLEKVLDPHGQLTSRRRTASVNSRDHHLGSLAEDPAEEDQIHDTDSETVASEPKQERDDMINPYWIEDRDLKKGEVDYISSAETQFWKDLLEKYLHPIDENKEEKARVAKDLKELRDSSVFAFFMMNALFVLIVFLLQLSKDKLHIKWPLGVKTNITYIEDTQEARIAADLIELRNKSVFAFFMFNALFVLIVFLLQLNKDMLHVDWPLGVKTNITYIEETAEVLIHKEYLQLEPIGLVFVFFFALILVIQFTAMMFHRFGTLSHILASTELNLYCGKKVEETSQDAIIDKNFVQIVKNLQRLRGIDGNNDDSGTDKVERRRTIQNLEKNRQKKRPIGTLDVAFKQRFFNMTSEGAVTGTPVLGRKLTLRKETIKALEVRRNSVMAERRKSQMKTLGAHNGLPVNNNNSRSHRSSTAGIFDRPVGGQVNRGYESEDDLDTRNSVRLQNIASRNSVSWQDPEIGRRNSINQHL</sequence>
<proteinExistence type="predicted"/>
<dbReference type="PANTHER" id="PTHR22914:SF42">
    <property type="entry name" value="CHITIN SYNTHASE"/>
    <property type="match status" value="1"/>
</dbReference>
<feature type="transmembrane region" description="Helical" evidence="6">
    <location>
        <begin position="372"/>
        <end position="393"/>
    </location>
</feature>
<evidence type="ECO:0000313" key="7">
    <source>
        <dbReference type="EMBL" id="KAJ4443437.1"/>
    </source>
</evidence>
<gene>
    <name evidence="7" type="ORF">ANN_05106</name>
</gene>
<evidence type="ECO:0000256" key="3">
    <source>
        <dbReference type="ARBA" id="ARBA00023136"/>
    </source>
</evidence>
<feature type="region of interest" description="Disordered" evidence="5">
    <location>
        <begin position="146"/>
        <end position="192"/>
    </location>
</feature>
<feature type="coiled-coil region" evidence="4">
    <location>
        <begin position="52"/>
        <end position="79"/>
    </location>
</feature>
<keyword evidence="8" id="KW-1185">Reference proteome</keyword>
<keyword evidence="4" id="KW-0175">Coiled coil</keyword>
<dbReference type="InterPro" id="IPR004835">
    <property type="entry name" value="Chitin_synth"/>
</dbReference>
<evidence type="ECO:0000256" key="6">
    <source>
        <dbReference type="SAM" id="Phobius"/>
    </source>
</evidence>
<evidence type="ECO:0000256" key="1">
    <source>
        <dbReference type="ARBA" id="ARBA00004141"/>
    </source>
</evidence>
<evidence type="ECO:0000313" key="8">
    <source>
        <dbReference type="Proteomes" id="UP001148838"/>
    </source>
</evidence>
<protein>
    <submittedName>
        <fullName evidence="7">Uncharacterized protein</fullName>
    </submittedName>
</protein>
<feature type="transmembrane region" description="Helical" evidence="6">
    <location>
        <begin position="256"/>
        <end position="275"/>
    </location>
</feature>
<name>A0ABQ8TC20_PERAM</name>
<dbReference type="EMBL" id="JAJSOF020000013">
    <property type="protein sequence ID" value="KAJ4443437.1"/>
    <property type="molecule type" value="Genomic_DNA"/>
</dbReference>
<feature type="region of interest" description="Disordered" evidence="5">
    <location>
        <begin position="1"/>
        <end position="30"/>
    </location>
</feature>
<reference evidence="7 8" key="1">
    <citation type="journal article" date="2022" name="Allergy">
        <title>Genome assembly and annotation of Periplaneta americana reveal a comprehensive cockroach allergen profile.</title>
        <authorList>
            <person name="Wang L."/>
            <person name="Xiong Q."/>
            <person name="Saelim N."/>
            <person name="Wang L."/>
            <person name="Nong W."/>
            <person name="Wan A.T."/>
            <person name="Shi M."/>
            <person name="Liu X."/>
            <person name="Cao Q."/>
            <person name="Hui J.H.L."/>
            <person name="Sookrung N."/>
            <person name="Leung T.F."/>
            <person name="Tungtrongchitr A."/>
            <person name="Tsui S.K.W."/>
        </authorList>
    </citation>
    <scope>NUCLEOTIDE SEQUENCE [LARGE SCALE GENOMIC DNA]</scope>
    <source>
        <strain evidence="7">PWHHKU_190912</strain>
    </source>
</reference>
<feature type="region of interest" description="Disordered" evidence="5">
    <location>
        <begin position="533"/>
        <end position="575"/>
    </location>
</feature>